<gene>
    <name evidence="2" type="ORF">SO694_00006273</name>
</gene>
<feature type="compositionally biased region" description="Low complexity" evidence="1">
    <location>
        <begin position="192"/>
        <end position="201"/>
    </location>
</feature>
<evidence type="ECO:0000313" key="3">
    <source>
        <dbReference type="Proteomes" id="UP001363151"/>
    </source>
</evidence>
<evidence type="ECO:0000313" key="2">
    <source>
        <dbReference type="EMBL" id="KAK7250097.1"/>
    </source>
</evidence>
<feature type="region of interest" description="Disordered" evidence="1">
    <location>
        <begin position="187"/>
        <end position="209"/>
    </location>
</feature>
<dbReference type="EMBL" id="JBBJCI010000038">
    <property type="protein sequence ID" value="KAK7250097.1"/>
    <property type="molecule type" value="Genomic_DNA"/>
</dbReference>
<evidence type="ECO:0000256" key="1">
    <source>
        <dbReference type="SAM" id="MobiDB-lite"/>
    </source>
</evidence>
<sequence>MGAAALVRCADDDMILSNDHVLARTLDQEAKKLLHQSFVGTLNGTMAVTYAIGEVLPQPPPFVAEKRRETFGADAPVLCFLRAACALPAMGLDGEPMYCAVDLCGGALRCFLLSPTKPELGVVVLYLDEATMTLAGGDETYEPGQPPAIVAVLESRCPRVAEPVVAEPALAAAVAVAGGAPALRGSTRRARASAAPAPARAAADRGRGRAAARGRRVTVCPVSGGGCPRDYQKEIVAYRAAVRFEALFSADVAKKRGRRYSLAPCAPDPEGDDPAGGLLLLAHDRRECIRATVDAAGIVAAGRFELARVAA</sequence>
<dbReference type="Proteomes" id="UP001363151">
    <property type="component" value="Unassembled WGS sequence"/>
</dbReference>
<proteinExistence type="predicted"/>
<keyword evidence="3" id="KW-1185">Reference proteome</keyword>
<reference evidence="2 3" key="1">
    <citation type="submission" date="2024-03" db="EMBL/GenBank/DDBJ databases">
        <title>Aureococcus anophagefferens CCMP1851 and Kratosvirus quantuckense: Draft genome of a second virus-susceptible host strain in the model system.</title>
        <authorList>
            <person name="Chase E."/>
            <person name="Truchon A.R."/>
            <person name="Schepens W."/>
            <person name="Wilhelm S.W."/>
        </authorList>
    </citation>
    <scope>NUCLEOTIDE SEQUENCE [LARGE SCALE GENOMIC DNA]</scope>
    <source>
        <strain evidence="2 3">CCMP1851</strain>
    </source>
</reference>
<comment type="caution">
    <text evidence="2">The sequence shown here is derived from an EMBL/GenBank/DDBJ whole genome shotgun (WGS) entry which is preliminary data.</text>
</comment>
<accession>A0ABR1GAN3</accession>
<organism evidence="2 3">
    <name type="scientific">Aureococcus anophagefferens</name>
    <name type="common">Harmful bloom alga</name>
    <dbReference type="NCBI Taxonomy" id="44056"/>
    <lineage>
        <taxon>Eukaryota</taxon>
        <taxon>Sar</taxon>
        <taxon>Stramenopiles</taxon>
        <taxon>Ochrophyta</taxon>
        <taxon>Pelagophyceae</taxon>
        <taxon>Pelagomonadales</taxon>
        <taxon>Pelagomonadaceae</taxon>
        <taxon>Aureococcus</taxon>
    </lineage>
</organism>
<name>A0ABR1GAN3_AURAN</name>
<protein>
    <submittedName>
        <fullName evidence="2">Protein-histidine N-methyltransferase</fullName>
    </submittedName>
</protein>